<comment type="caution">
    <text evidence="1">The sequence shown here is derived from an EMBL/GenBank/DDBJ whole genome shotgun (WGS) entry which is preliminary data.</text>
</comment>
<evidence type="ECO:0000313" key="1">
    <source>
        <dbReference type="EMBL" id="KAI9922790.1"/>
    </source>
</evidence>
<organism evidence="1 2">
    <name type="scientific">Peronosclerospora sorghi</name>
    <dbReference type="NCBI Taxonomy" id="230839"/>
    <lineage>
        <taxon>Eukaryota</taxon>
        <taxon>Sar</taxon>
        <taxon>Stramenopiles</taxon>
        <taxon>Oomycota</taxon>
        <taxon>Peronosporomycetes</taxon>
        <taxon>Peronosporales</taxon>
        <taxon>Peronosporaceae</taxon>
        <taxon>Peronosclerospora</taxon>
    </lineage>
</organism>
<proteinExistence type="predicted"/>
<dbReference type="EMBL" id="CM047580">
    <property type="protein sequence ID" value="KAI9922790.1"/>
    <property type="molecule type" value="Genomic_DNA"/>
</dbReference>
<protein>
    <submittedName>
        <fullName evidence="1">Uncharacterized protein</fullName>
    </submittedName>
</protein>
<name>A0ACC0WXM5_9STRA</name>
<sequence>MRGCRGNSPFDAISKTHRKSINVRCSLPLNSSVYFFIFSKLDVKKCCKVCMYRTLSATSFMPKYGEQRLYGPNANFPFFSIPKKIPIQVLWTNVDQVTRCSSPLGGQELKDWQILSLGKSLRRRFHHQRDEPRRQVRCGKVVARDFVRKERTAALGKRAASEPAAAADRKRRVQSRVANDMKKWHPEPKLNTLKLVKKRLNRCPAIQELLAAFDPGVVERSRNCWEILQLNADCWGVQQCPSMPHGCAHRKSPRMSIARHIVVSYPRPSMHSQLDVYRFCVPVARPLSPPQSQPSSTLPRLLSERLIVISLEWHVYSLSPILDTSKSKKPSTLPSRVKTTALTVYLQLLQQRNAICSLVGAFSANDPASFNLWVFIVNGVQSVVTVEPPTGVLET</sequence>
<evidence type="ECO:0000313" key="2">
    <source>
        <dbReference type="Proteomes" id="UP001163321"/>
    </source>
</evidence>
<accession>A0ACC0WXM5</accession>
<keyword evidence="2" id="KW-1185">Reference proteome</keyword>
<reference evidence="1 2" key="1">
    <citation type="journal article" date="2022" name="bioRxiv">
        <title>The genome of the oomycete Peronosclerospora sorghi, a cosmopolitan pathogen of maize and sorghum, is inflated with dispersed pseudogenes.</title>
        <authorList>
            <person name="Fletcher K."/>
            <person name="Martin F."/>
            <person name="Isakeit T."/>
            <person name="Cavanaugh K."/>
            <person name="Magill C."/>
            <person name="Michelmore R."/>
        </authorList>
    </citation>
    <scope>NUCLEOTIDE SEQUENCE [LARGE SCALE GENOMIC DNA]</scope>
    <source>
        <strain evidence="1">P6</strain>
    </source>
</reference>
<dbReference type="Proteomes" id="UP001163321">
    <property type="component" value="Chromosome 1"/>
</dbReference>
<gene>
    <name evidence="1" type="ORF">PsorP6_000142</name>
</gene>